<dbReference type="InterPro" id="IPR000489">
    <property type="entry name" value="Pterin-binding_dom"/>
</dbReference>
<dbReference type="PROSITE" id="PS50972">
    <property type="entry name" value="PTERIN_BINDING"/>
    <property type="match status" value="1"/>
</dbReference>
<dbReference type="Gene3D" id="3.20.20.20">
    <property type="entry name" value="Dihydropteroate synthase-like"/>
    <property type="match status" value="1"/>
</dbReference>
<dbReference type="GO" id="GO:0005829">
    <property type="term" value="C:cytosol"/>
    <property type="evidence" value="ECO:0007669"/>
    <property type="project" value="TreeGrafter"/>
</dbReference>
<dbReference type="GO" id="GO:0046653">
    <property type="term" value="P:tetrahydrofolate metabolic process"/>
    <property type="evidence" value="ECO:0007669"/>
    <property type="project" value="TreeGrafter"/>
</dbReference>
<dbReference type="InterPro" id="IPR050554">
    <property type="entry name" value="Met_Synthase/Corrinoid"/>
</dbReference>
<dbReference type="GO" id="GO:0032259">
    <property type="term" value="P:methylation"/>
    <property type="evidence" value="ECO:0007669"/>
    <property type="project" value="UniProtKB-KW"/>
</dbReference>
<accession>A0A1M5G7D8</accession>
<feature type="domain" description="Pterin-binding" evidence="7">
    <location>
        <begin position="1"/>
        <end position="246"/>
    </location>
</feature>
<dbReference type="EMBL" id="FQVB01000035">
    <property type="protein sequence ID" value="SHF99636.1"/>
    <property type="molecule type" value="Genomic_DNA"/>
</dbReference>
<keyword evidence="9" id="KW-1185">Reference proteome</keyword>
<reference evidence="9" key="1">
    <citation type="submission" date="2016-11" db="EMBL/GenBank/DDBJ databases">
        <authorList>
            <person name="Varghese N."/>
            <person name="Submissions S."/>
        </authorList>
    </citation>
    <scope>NUCLEOTIDE SEQUENCE [LARGE SCALE GENOMIC DNA]</scope>
    <source>
        <strain evidence="9">DSM 9756</strain>
    </source>
</reference>
<evidence type="ECO:0000256" key="1">
    <source>
        <dbReference type="ARBA" id="ARBA00010398"/>
    </source>
</evidence>
<dbReference type="Pfam" id="PF00809">
    <property type="entry name" value="Pterin_bind"/>
    <property type="match status" value="1"/>
</dbReference>
<evidence type="ECO:0000256" key="5">
    <source>
        <dbReference type="ARBA" id="ARBA00022723"/>
    </source>
</evidence>
<evidence type="ECO:0000256" key="2">
    <source>
        <dbReference type="ARBA" id="ARBA00022603"/>
    </source>
</evidence>
<name>A0A1M5G7D8_9BACT</name>
<dbReference type="PANTHER" id="PTHR45833">
    <property type="entry name" value="METHIONINE SYNTHASE"/>
    <property type="match status" value="1"/>
</dbReference>
<evidence type="ECO:0000256" key="6">
    <source>
        <dbReference type="ARBA" id="ARBA00023285"/>
    </source>
</evidence>
<keyword evidence="5" id="KW-0479">Metal-binding</keyword>
<keyword evidence="2 8" id="KW-0489">Methyltransferase</keyword>
<keyword evidence="6" id="KW-0170">Cobalt</keyword>
<evidence type="ECO:0000313" key="9">
    <source>
        <dbReference type="Proteomes" id="UP000184076"/>
    </source>
</evidence>
<dbReference type="SUPFAM" id="SSF51717">
    <property type="entry name" value="Dihydropteroate synthetase-like"/>
    <property type="match status" value="1"/>
</dbReference>
<evidence type="ECO:0000313" key="8">
    <source>
        <dbReference type="EMBL" id="SHF99636.1"/>
    </source>
</evidence>
<comment type="similarity">
    <text evidence="1">Belongs to the vitamin-B12 dependent methionine synthase family.</text>
</comment>
<dbReference type="GO" id="GO:0031419">
    <property type="term" value="F:cobalamin binding"/>
    <property type="evidence" value="ECO:0007669"/>
    <property type="project" value="UniProtKB-KW"/>
</dbReference>
<dbReference type="STRING" id="1121391.SAMN02745206_03071"/>
<dbReference type="GO" id="GO:0050667">
    <property type="term" value="P:homocysteine metabolic process"/>
    <property type="evidence" value="ECO:0007669"/>
    <property type="project" value="TreeGrafter"/>
</dbReference>
<dbReference type="OrthoDB" id="9803687at2"/>
<protein>
    <submittedName>
        <fullName evidence="8">5-methyltetrahydrofolate--homocysteine methyltransferase</fullName>
    </submittedName>
</protein>
<dbReference type="GO" id="GO:0008705">
    <property type="term" value="F:methionine synthase activity"/>
    <property type="evidence" value="ECO:0007669"/>
    <property type="project" value="TreeGrafter"/>
</dbReference>
<sequence length="269" mass="29261">MIIIGEKINGTRRRVAQAIVERDHEFIKDLARKQAEGGAHYLDVNAGTSPDREPEDMVWLIENIQEVVDLPLCLDSANPAALESGLQVVKRPALINSLSGEKARIEGVLPLAGKYQTGLVVLALDDLTGIPKRSEERLEIVSKLVGLAEEQGLSHEQLFIDPLVTAISTGVDSGMVTFETIKGIRQRYPAAHITCGLSNISFGLPLRSLINRTFLAMCMMCGLDSAIIDPNDRELMGVLLAAEMLLGRDAYCRGFLGAYRAGRIGPPTK</sequence>
<dbReference type="Proteomes" id="UP000184076">
    <property type="component" value="Unassembled WGS sequence"/>
</dbReference>
<evidence type="ECO:0000256" key="3">
    <source>
        <dbReference type="ARBA" id="ARBA00022628"/>
    </source>
</evidence>
<dbReference type="AlphaFoldDB" id="A0A1M5G7D8"/>
<dbReference type="NCBIfam" id="NF005719">
    <property type="entry name" value="PRK07535.1"/>
    <property type="match status" value="1"/>
</dbReference>
<dbReference type="PANTHER" id="PTHR45833:SF1">
    <property type="entry name" value="METHIONINE SYNTHASE"/>
    <property type="match status" value="1"/>
</dbReference>
<dbReference type="RefSeq" id="WP_073041003.1">
    <property type="nucleotide sequence ID" value="NZ_FQVB01000035.1"/>
</dbReference>
<dbReference type="GO" id="GO:0046872">
    <property type="term" value="F:metal ion binding"/>
    <property type="evidence" value="ECO:0007669"/>
    <property type="project" value="UniProtKB-KW"/>
</dbReference>
<dbReference type="InterPro" id="IPR011005">
    <property type="entry name" value="Dihydropteroate_synth-like_sf"/>
</dbReference>
<organism evidence="8 9">
    <name type="scientific">Desulfacinum infernum DSM 9756</name>
    <dbReference type="NCBI Taxonomy" id="1121391"/>
    <lineage>
        <taxon>Bacteria</taxon>
        <taxon>Pseudomonadati</taxon>
        <taxon>Thermodesulfobacteriota</taxon>
        <taxon>Syntrophobacteria</taxon>
        <taxon>Syntrophobacterales</taxon>
        <taxon>Syntrophobacteraceae</taxon>
        <taxon>Desulfacinum</taxon>
    </lineage>
</organism>
<gene>
    <name evidence="8" type="ORF">SAMN02745206_03071</name>
</gene>
<proteinExistence type="inferred from homology"/>
<evidence type="ECO:0000259" key="7">
    <source>
        <dbReference type="PROSITE" id="PS50972"/>
    </source>
</evidence>
<evidence type="ECO:0000256" key="4">
    <source>
        <dbReference type="ARBA" id="ARBA00022679"/>
    </source>
</evidence>
<keyword evidence="3" id="KW-0846">Cobalamin</keyword>
<keyword evidence="4 8" id="KW-0808">Transferase</keyword>